<reference evidence="2 3" key="1">
    <citation type="submission" date="2024-08" db="EMBL/GenBank/DDBJ databases">
        <title>Gnathostoma spinigerum genome.</title>
        <authorList>
            <person name="Gonzalez-Bertolin B."/>
            <person name="Monzon S."/>
            <person name="Zaballos A."/>
            <person name="Jimenez P."/>
            <person name="Dekumyoy P."/>
            <person name="Varona S."/>
            <person name="Cuesta I."/>
            <person name="Sumanam S."/>
            <person name="Adisakwattana P."/>
            <person name="Gasser R.B."/>
            <person name="Hernandez-Gonzalez A."/>
            <person name="Young N.D."/>
            <person name="Perteguer M.J."/>
        </authorList>
    </citation>
    <scope>NUCLEOTIDE SEQUENCE [LARGE SCALE GENOMIC DNA]</scope>
    <source>
        <strain evidence="2">AL3</strain>
        <tissue evidence="2">Liver</tissue>
    </source>
</reference>
<evidence type="ECO:0000256" key="1">
    <source>
        <dbReference type="ARBA" id="ARBA00024339"/>
    </source>
</evidence>
<dbReference type="InterPro" id="IPR039156">
    <property type="entry name" value="PHAF1/BROMI"/>
</dbReference>
<dbReference type="Pfam" id="PF03676">
    <property type="entry name" value="PHAF1"/>
    <property type="match status" value="1"/>
</dbReference>
<keyword evidence="3" id="KW-1185">Reference proteome</keyword>
<comment type="caution">
    <text evidence="2">The sequence shown here is derived from an EMBL/GenBank/DDBJ whole genome shotgun (WGS) entry which is preliminary data.</text>
</comment>
<gene>
    <name evidence="2" type="ORF">AB6A40_002794</name>
</gene>
<comment type="similarity">
    <text evidence="1">Belongs to the PHAF1 family.</text>
</comment>
<dbReference type="InterPro" id="IPR005373">
    <property type="entry name" value="PHAF1"/>
</dbReference>
<dbReference type="PANTHER" id="PTHR13465:SF2">
    <property type="entry name" value="PHAGOSOME ASSEMBLY FACTOR 1"/>
    <property type="match status" value="1"/>
</dbReference>
<organism evidence="2 3">
    <name type="scientific">Gnathostoma spinigerum</name>
    <dbReference type="NCBI Taxonomy" id="75299"/>
    <lineage>
        <taxon>Eukaryota</taxon>
        <taxon>Metazoa</taxon>
        <taxon>Ecdysozoa</taxon>
        <taxon>Nematoda</taxon>
        <taxon>Chromadorea</taxon>
        <taxon>Rhabditida</taxon>
        <taxon>Spirurina</taxon>
        <taxon>Gnathostomatomorpha</taxon>
        <taxon>Gnathostomatoidea</taxon>
        <taxon>Gnathostomatidae</taxon>
        <taxon>Gnathostoma</taxon>
    </lineage>
</organism>
<evidence type="ECO:0000313" key="2">
    <source>
        <dbReference type="EMBL" id="MFH4976085.1"/>
    </source>
</evidence>
<evidence type="ECO:0000313" key="3">
    <source>
        <dbReference type="Proteomes" id="UP001608902"/>
    </source>
</evidence>
<accession>A0ABD6E7L6</accession>
<dbReference type="EMBL" id="JBGFUD010001304">
    <property type="protein sequence ID" value="MFH4976085.1"/>
    <property type="molecule type" value="Genomic_DNA"/>
</dbReference>
<dbReference type="Proteomes" id="UP001608902">
    <property type="component" value="Unassembled WGS sequence"/>
</dbReference>
<dbReference type="AlphaFoldDB" id="A0ABD6E7L6"/>
<dbReference type="PANTHER" id="PTHR13465">
    <property type="entry name" value="UPF0183 PROTEIN"/>
    <property type="match status" value="1"/>
</dbReference>
<sequence>MLEFEVVPDCSLRSENLEFILGMPINQVIALIQNVPRQVHNVELTYDPKDILSRDITIQLVDDGVRLYFEPDRQLLRLIEVYDLSKVVLKYRSKIFSQPGESTDINKVESCFGGIHHPAGCVLINDIKKGVQSSLVNRRARFQNHARMAKIRRVAILSIYYYFYSS</sequence>
<name>A0ABD6E7L6_9BILA</name>
<proteinExistence type="inferred from homology"/>
<protein>
    <submittedName>
        <fullName evidence="2">Uncharacterized protein</fullName>
    </submittedName>
</protein>